<comment type="caution">
    <text evidence="7">The sequence shown here is derived from an EMBL/GenBank/DDBJ whole genome shotgun (WGS) entry which is preliminary data.</text>
</comment>
<evidence type="ECO:0000256" key="5">
    <source>
        <dbReference type="RuleBase" id="RU004336"/>
    </source>
</evidence>
<name>A0A835EKH7_9POAL</name>
<keyword evidence="2 5" id="KW-0378">Hydrolase</keyword>
<sequence length="330" mass="36014">MSGSDLPPASTVVDMYKSNGIKAMRLYCADKPALEALNGTDIRVLVDVPNDVLSNLSTSKAAAAAWVRDNIEPYHPSVVFRYIAVGNEVAGDAALNFLLPAIENVQSAITDAGLDKKIKVTTSVSQAIVDPCNLPSDGKFSKEAHKFMGPILKLIARNGAPLMVNVYPYFTYAYNPGDMDVRYALFTAPDTVVVDGKYKYQNLFDATVDSFYAAMAKEGVTGVKVLVSESGWPSAGGKAASPENARIYNQNLIDHVRKGTPRQPHPIKTYLFSMFNENQKAKGVERNWGLFYPNMKPVYPISFKRSSDTTDTDDSPAPAPTLAPARRGRY</sequence>
<protein>
    <submittedName>
        <fullName evidence="7">Uncharacterized protein</fullName>
    </submittedName>
</protein>
<proteinExistence type="inferred from homology"/>
<evidence type="ECO:0000256" key="1">
    <source>
        <dbReference type="ARBA" id="ARBA00008773"/>
    </source>
</evidence>
<evidence type="ECO:0000256" key="4">
    <source>
        <dbReference type="RuleBase" id="RU004335"/>
    </source>
</evidence>
<evidence type="ECO:0000313" key="8">
    <source>
        <dbReference type="Proteomes" id="UP000636709"/>
    </source>
</evidence>
<dbReference type="InterPro" id="IPR044965">
    <property type="entry name" value="Glyco_hydro_17_plant"/>
</dbReference>
<evidence type="ECO:0000313" key="7">
    <source>
        <dbReference type="EMBL" id="KAF8701193.1"/>
    </source>
</evidence>
<dbReference type="InterPro" id="IPR000490">
    <property type="entry name" value="Glyco_hydro_17"/>
</dbReference>
<evidence type="ECO:0000256" key="3">
    <source>
        <dbReference type="ARBA" id="ARBA00023295"/>
    </source>
</evidence>
<dbReference type="OrthoDB" id="941679at2759"/>
<reference evidence="7" key="1">
    <citation type="submission" date="2020-07" db="EMBL/GenBank/DDBJ databases">
        <title>Genome sequence and genetic diversity analysis of an under-domesticated orphan crop, white fonio (Digitaria exilis).</title>
        <authorList>
            <person name="Bennetzen J.L."/>
            <person name="Chen S."/>
            <person name="Ma X."/>
            <person name="Wang X."/>
            <person name="Yssel A.E.J."/>
            <person name="Chaluvadi S.R."/>
            <person name="Johnson M."/>
            <person name="Gangashetty P."/>
            <person name="Hamidou F."/>
            <person name="Sanogo M.D."/>
            <person name="Zwaenepoel A."/>
            <person name="Wallace J."/>
            <person name="Van De Peer Y."/>
            <person name="Van Deynze A."/>
        </authorList>
    </citation>
    <scope>NUCLEOTIDE SEQUENCE</scope>
    <source>
        <tissue evidence="7">Leaves</tissue>
    </source>
</reference>
<dbReference type="SUPFAM" id="SSF51445">
    <property type="entry name" value="(Trans)glycosidases"/>
    <property type="match status" value="1"/>
</dbReference>
<evidence type="ECO:0000256" key="2">
    <source>
        <dbReference type="ARBA" id="ARBA00022801"/>
    </source>
</evidence>
<dbReference type="GO" id="GO:0005975">
    <property type="term" value="P:carbohydrate metabolic process"/>
    <property type="evidence" value="ECO:0007669"/>
    <property type="project" value="InterPro"/>
</dbReference>
<feature type="region of interest" description="Disordered" evidence="6">
    <location>
        <begin position="303"/>
        <end position="330"/>
    </location>
</feature>
<dbReference type="Pfam" id="PF00332">
    <property type="entry name" value="Glyco_hydro_17"/>
    <property type="match status" value="1"/>
</dbReference>
<organism evidence="7 8">
    <name type="scientific">Digitaria exilis</name>
    <dbReference type="NCBI Taxonomy" id="1010633"/>
    <lineage>
        <taxon>Eukaryota</taxon>
        <taxon>Viridiplantae</taxon>
        <taxon>Streptophyta</taxon>
        <taxon>Embryophyta</taxon>
        <taxon>Tracheophyta</taxon>
        <taxon>Spermatophyta</taxon>
        <taxon>Magnoliopsida</taxon>
        <taxon>Liliopsida</taxon>
        <taxon>Poales</taxon>
        <taxon>Poaceae</taxon>
        <taxon>PACMAD clade</taxon>
        <taxon>Panicoideae</taxon>
        <taxon>Panicodae</taxon>
        <taxon>Paniceae</taxon>
        <taxon>Anthephorinae</taxon>
        <taxon>Digitaria</taxon>
    </lineage>
</organism>
<dbReference type="Proteomes" id="UP000636709">
    <property type="component" value="Unassembled WGS sequence"/>
</dbReference>
<dbReference type="Gene3D" id="3.20.20.80">
    <property type="entry name" value="Glycosidases"/>
    <property type="match status" value="1"/>
</dbReference>
<accession>A0A835EKH7</accession>
<dbReference type="FunFam" id="3.20.20.80:FF:000010">
    <property type="entry name" value="glucan endo-1,3-beta-glucosidase, basic"/>
    <property type="match status" value="1"/>
</dbReference>
<gene>
    <name evidence="7" type="ORF">HU200_033732</name>
</gene>
<keyword evidence="3 5" id="KW-0326">Glycosidase</keyword>
<dbReference type="PANTHER" id="PTHR32227">
    <property type="entry name" value="GLUCAN ENDO-1,3-BETA-GLUCOSIDASE BG1-RELATED-RELATED"/>
    <property type="match status" value="1"/>
</dbReference>
<dbReference type="GO" id="GO:0042973">
    <property type="term" value="F:glucan endo-1,3-beta-D-glucosidase activity"/>
    <property type="evidence" value="ECO:0007669"/>
    <property type="project" value="UniProtKB-ARBA"/>
</dbReference>
<dbReference type="InterPro" id="IPR017853">
    <property type="entry name" value="GH"/>
</dbReference>
<dbReference type="AlphaFoldDB" id="A0A835EKH7"/>
<comment type="similarity">
    <text evidence="1 4">Belongs to the glycosyl hydrolase 17 family.</text>
</comment>
<dbReference type="EMBL" id="JACEFO010001817">
    <property type="protein sequence ID" value="KAF8701193.1"/>
    <property type="molecule type" value="Genomic_DNA"/>
</dbReference>
<keyword evidence="8" id="KW-1185">Reference proteome</keyword>
<dbReference type="PROSITE" id="PS00587">
    <property type="entry name" value="GLYCOSYL_HYDROL_F17"/>
    <property type="match status" value="1"/>
</dbReference>
<feature type="compositionally biased region" description="Low complexity" evidence="6">
    <location>
        <begin position="320"/>
        <end position="330"/>
    </location>
</feature>
<evidence type="ECO:0000256" key="6">
    <source>
        <dbReference type="SAM" id="MobiDB-lite"/>
    </source>
</evidence>